<evidence type="ECO:0000313" key="2">
    <source>
        <dbReference type="Proteomes" id="UP001060085"/>
    </source>
</evidence>
<dbReference type="Proteomes" id="UP001060085">
    <property type="component" value="Linkage Group LG04"/>
</dbReference>
<keyword evidence="2" id="KW-1185">Reference proteome</keyword>
<gene>
    <name evidence="1" type="ORF">M9H77_16316</name>
</gene>
<reference evidence="2" key="1">
    <citation type="journal article" date="2023" name="Nat. Plants">
        <title>Single-cell RNA sequencing provides a high-resolution roadmap for understanding the multicellular compartmentation of specialized metabolism.</title>
        <authorList>
            <person name="Sun S."/>
            <person name="Shen X."/>
            <person name="Li Y."/>
            <person name="Li Y."/>
            <person name="Wang S."/>
            <person name="Li R."/>
            <person name="Zhang H."/>
            <person name="Shen G."/>
            <person name="Guo B."/>
            <person name="Wei J."/>
            <person name="Xu J."/>
            <person name="St-Pierre B."/>
            <person name="Chen S."/>
            <person name="Sun C."/>
        </authorList>
    </citation>
    <scope>NUCLEOTIDE SEQUENCE [LARGE SCALE GENOMIC DNA]</scope>
</reference>
<comment type="caution">
    <text evidence="1">The sequence shown here is derived from an EMBL/GenBank/DDBJ whole genome shotgun (WGS) entry which is preliminary data.</text>
</comment>
<proteinExistence type="predicted"/>
<protein>
    <submittedName>
        <fullName evidence="1">Uncharacterized protein</fullName>
    </submittedName>
</protein>
<dbReference type="EMBL" id="CM044704">
    <property type="protein sequence ID" value="KAI5666463.1"/>
    <property type="molecule type" value="Genomic_DNA"/>
</dbReference>
<sequence length="133" mass="15364">MHIFYRRNFAKNFNVVFCHYRDVSEQIQQNSNFIHYSTSAVSSCRRLLAPPLLSSLSQSATVIDSTQHTHTAHESRQHQPNSPSCAAVCFLRHHHRRARSPTRRKRSGFLFCLSRRGSGAAVRERLGEREEEN</sequence>
<accession>A0ACC0B1F6</accession>
<name>A0ACC0B1F6_CATRO</name>
<organism evidence="1 2">
    <name type="scientific">Catharanthus roseus</name>
    <name type="common">Madagascar periwinkle</name>
    <name type="synonym">Vinca rosea</name>
    <dbReference type="NCBI Taxonomy" id="4058"/>
    <lineage>
        <taxon>Eukaryota</taxon>
        <taxon>Viridiplantae</taxon>
        <taxon>Streptophyta</taxon>
        <taxon>Embryophyta</taxon>
        <taxon>Tracheophyta</taxon>
        <taxon>Spermatophyta</taxon>
        <taxon>Magnoliopsida</taxon>
        <taxon>eudicotyledons</taxon>
        <taxon>Gunneridae</taxon>
        <taxon>Pentapetalae</taxon>
        <taxon>asterids</taxon>
        <taxon>lamiids</taxon>
        <taxon>Gentianales</taxon>
        <taxon>Apocynaceae</taxon>
        <taxon>Rauvolfioideae</taxon>
        <taxon>Vinceae</taxon>
        <taxon>Catharanthinae</taxon>
        <taxon>Catharanthus</taxon>
    </lineage>
</organism>
<evidence type="ECO:0000313" key="1">
    <source>
        <dbReference type="EMBL" id="KAI5666463.1"/>
    </source>
</evidence>